<dbReference type="RefSeq" id="WP_189163419.1">
    <property type="nucleotide sequence ID" value="NZ_BMNT01000013.1"/>
</dbReference>
<name>A0A917VHP8_9ACTN</name>
<keyword evidence="3" id="KW-0067">ATP-binding</keyword>
<protein>
    <submittedName>
        <fullName evidence="3">ATP-binding protein</fullName>
    </submittedName>
</protein>
<dbReference type="Pfam" id="PF03435">
    <property type="entry name" value="Sacchrp_dh_NADP"/>
    <property type="match status" value="1"/>
</dbReference>
<comment type="caution">
    <text evidence="3">The sequence shown here is derived from an EMBL/GenBank/DDBJ whole genome shotgun (WGS) entry which is preliminary data.</text>
</comment>
<dbReference type="GO" id="GO:0005524">
    <property type="term" value="F:ATP binding"/>
    <property type="evidence" value="ECO:0007669"/>
    <property type="project" value="UniProtKB-KW"/>
</dbReference>
<dbReference type="PANTHER" id="PTHR43796">
    <property type="entry name" value="CARBOXYNORSPERMIDINE SYNTHASE"/>
    <property type="match status" value="1"/>
</dbReference>
<proteinExistence type="predicted"/>
<dbReference type="Gene3D" id="3.30.360.10">
    <property type="entry name" value="Dihydrodipicolinate Reductase, domain 2"/>
    <property type="match status" value="1"/>
</dbReference>
<dbReference type="InterPro" id="IPR032095">
    <property type="entry name" value="Sacchrp_dh-like_C"/>
</dbReference>
<dbReference type="SUPFAM" id="SSF51735">
    <property type="entry name" value="NAD(P)-binding Rossmann-fold domains"/>
    <property type="match status" value="1"/>
</dbReference>
<evidence type="ECO:0000259" key="1">
    <source>
        <dbReference type="Pfam" id="PF03435"/>
    </source>
</evidence>
<dbReference type="Gene3D" id="3.40.50.720">
    <property type="entry name" value="NAD(P)-binding Rossmann-like Domain"/>
    <property type="match status" value="1"/>
</dbReference>
<reference evidence="3" key="2">
    <citation type="submission" date="2020-09" db="EMBL/GenBank/DDBJ databases">
        <authorList>
            <person name="Sun Q."/>
            <person name="Ohkuma M."/>
        </authorList>
    </citation>
    <scope>NUCLEOTIDE SEQUENCE</scope>
    <source>
        <strain evidence="3">JCM 13064</strain>
    </source>
</reference>
<dbReference type="EMBL" id="BMNT01000013">
    <property type="protein sequence ID" value="GGK83996.1"/>
    <property type="molecule type" value="Genomic_DNA"/>
</dbReference>
<dbReference type="Proteomes" id="UP000645217">
    <property type="component" value="Unassembled WGS sequence"/>
</dbReference>
<keyword evidence="4" id="KW-1185">Reference proteome</keyword>
<gene>
    <name evidence="3" type="ORF">GCM10007964_28090</name>
</gene>
<dbReference type="PANTHER" id="PTHR43796:SF2">
    <property type="entry name" value="CARBOXYNORSPERMIDINE SYNTHASE"/>
    <property type="match status" value="1"/>
</dbReference>
<accession>A0A917VHP8</accession>
<keyword evidence="3" id="KW-0547">Nucleotide-binding</keyword>
<feature type="domain" description="Saccharopine dehydrogenase NADP binding" evidence="1">
    <location>
        <begin position="3"/>
        <end position="152"/>
    </location>
</feature>
<evidence type="ECO:0000313" key="4">
    <source>
        <dbReference type="Proteomes" id="UP000645217"/>
    </source>
</evidence>
<dbReference type="InterPro" id="IPR005097">
    <property type="entry name" value="Sacchrp_dh_NADP-bd"/>
</dbReference>
<feature type="domain" description="Saccharopine dehydrogenase-like C-terminal" evidence="2">
    <location>
        <begin position="157"/>
        <end position="409"/>
    </location>
</feature>
<dbReference type="Pfam" id="PF16653">
    <property type="entry name" value="Sacchrp_dh_C"/>
    <property type="match status" value="1"/>
</dbReference>
<organism evidence="3 4">
    <name type="scientific">Sphaerisporangium melleum</name>
    <dbReference type="NCBI Taxonomy" id="321316"/>
    <lineage>
        <taxon>Bacteria</taxon>
        <taxon>Bacillati</taxon>
        <taxon>Actinomycetota</taxon>
        <taxon>Actinomycetes</taxon>
        <taxon>Streptosporangiales</taxon>
        <taxon>Streptosporangiaceae</taxon>
        <taxon>Sphaerisporangium</taxon>
    </lineage>
</organism>
<evidence type="ECO:0000259" key="2">
    <source>
        <dbReference type="Pfam" id="PF16653"/>
    </source>
</evidence>
<sequence>MRILLVGAGGVGSAVVPIAARRDFFQHIVVADYDRSRAEAVVSKQVAAGRRAAGGDLRPEDRFSAIALDASDEAAVTAALREHRCDVLFNAVDPRFDMPLFRAALAAGADYLDMAMSLSRPHPSRPYELPGVKLGDEQFAMSPQWEAAGGLALVGMGVEPGLADVFARYAADHLFDTIDEIGIRDGANLVVEGPDGQETFAPTFSIWTTIEECLNPPVVWEDGGWHTTEPFSEPEVFDFPEGIGPVECVNVEHEEVLLVPRWVKAGRVTFKYGLGAEFIEVLRTLHKLGLDSTEPVRIRGVAVSPRDVVAASLPDPATLGERMRGKTCAGTWIKGTGRDGEPREVYLYHVVDNEWSMREYGAQAVVWQTAVHPVVALELLARGVWRGRGVLGPEAFDPVPFLELLNEYGSPWGMREQ</sequence>
<dbReference type="AlphaFoldDB" id="A0A917VHP8"/>
<dbReference type="InterPro" id="IPR036291">
    <property type="entry name" value="NAD(P)-bd_dom_sf"/>
</dbReference>
<reference evidence="3" key="1">
    <citation type="journal article" date="2014" name="Int. J. Syst. Evol. Microbiol.">
        <title>Complete genome sequence of Corynebacterium casei LMG S-19264T (=DSM 44701T), isolated from a smear-ripened cheese.</title>
        <authorList>
            <consortium name="US DOE Joint Genome Institute (JGI-PGF)"/>
            <person name="Walter F."/>
            <person name="Albersmeier A."/>
            <person name="Kalinowski J."/>
            <person name="Ruckert C."/>
        </authorList>
    </citation>
    <scope>NUCLEOTIDE SEQUENCE</scope>
    <source>
        <strain evidence="3">JCM 13064</strain>
    </source>
</reference>
<evidence type="ECO:0000313" key="3">
    <source>
        <dbReference type="EMBL" id="GGK83996.1"/>
    </source>
</evidence>